<comment type="caution">
    <text evidence="7">The sequence shown here is derived from an EMBL/GenBank/DDBJ whole genome shotgun (WGS) entry which is preliminary data.</text>
</comment>
<feature type="region of interest" description="Disordered" evidence="6">
    <location>
        <begin position="150"/>
        <end position="175"/>
    </location>
</feature>
<dbReference type="EMBL" id="BMYM01000001">
    <property type="protein sequence ID" value="GHD29824.1"/>
    <property type="molecule type" value="Genomic_DNA"/>
</dbReference>
<dbReference type="PANTHER" id="PTHR38099">
    <property type="entry name" value="LARGE RIBOSOMAL RNA SUBUNIT ACCUMULATION PROTEIN YCED"/>
    <property type="match status" value="1"/>
</dbReference>
<organism evidence="7 8">
    <name type="scientific">Parahalioglobus pacificus</name>
    <dbReference type="NCBI Taxonomy" id="930806"/>
    <lineage>
        <taxon>Bacteria</taxon>
        <taxon>Pseudomonadati</taxon>
        <taxon>Pseudomonadota</taxon>
        <taxon>Gammaproteobacteria</taxon>
        <taxon>Cellvibrionales</taxon>
        <taxon>Halieaceae</taxon>
        <taxon>Parahalioglobus</taxon>
    </lineage>
</organism>
<protein>
    <recommendedName>
        <fullName evidence="3">Large ribosomal RNA subunit accumulation protein YceD</fullName>
    </recommendedName>
    <alternativeName>
        <fullName evidence="5">23S rRNA accumulation protein YceD</fullName>
    </alternativeName>
</protein>
<evidence type="ECO:0000256" key="6">
    <source>
        <dbReference type="SAM" id="MobiDB-lite"/>
    </source>
</evidence>
<comment type="function">
    <text evidence="1">Plays a role in synthesis, processing and/or stability of 23S rRNA.</text>
</comment>
<proteinExistence type="inferred from homology"/>
<evidence type="ECO:0000256" key="5">
    <source>
        <dbReference type="ARBA" id="ARBA00031841"/>
    </source>
</evidence>
<name>A0A918XFK4_9GAMM</name>
<evidence type="ECO:0000313" key="8">
    <source>
        <dbReference type="Proteomes" id="UP000644693"/>
    </source>
</evidence>
<dbReference type="GO" id="GO:0042254">
    <property type="term" value="P:ribosome biogenesis"/>
    <property type="evidence" value="ECO:0007669"/>
    <property type="project" value="UniProtKB-KW"/>
</dbReference>
<evidence type="ECO:0000256" key="3">
    <source>
        <dbReference type="ARBA" id="ARBA00015716"/>
    </source>
</evidence>
<accession>A0A918XFK4</accession>
<dbReference type="Proteomes" id="UP000644693">
    <property type="component" value="Unassembled WGS sequence"/>
</dbReference>
<reference evidence="7" key="1">
    <citation type="journal article" date="2014" name="Int. J. Syst. Evol. Microbiol.">
        <title>Complete genome sequence of Corynebacterium casei LMG S-19264T (=DSM 44701T), isolated from a smear-ripened cheese.</title>
        <authorList>
            <consortium name="US DOE Joint Genome Institute (JGI-PGF)"/>
            <person name="Walter F."/>
            <person name="Albersmeier A."/>
            <person name="Kalinowski J."/>
            <person name="Ruckert C."/>
        </authorList>
    </citation>
    <scope>NUCLEOTIDE SEQUENCE</scope>
    <source>
        <strain evidence="7">KCTC 23430</strain>
    </source>
</reference>
<dbReference type="PANTHER" id="PTHR38099:SF1">
    <property type="entry name" value="LARGE RIBOSOMAL RNA SUBUNIT ACCUMULATION PROTEIN YCED"/>
    <property type="match status" value="1"/>
</dbReference>
<keyword evidence="8" id="KW-1185">Reference proteome</keyword>
<dbReference type="GO" id="GO:0005829">
    <property type="term" value="C:cytosol"/>
    <property type="evidence" value="ECO:0007669"/>
    <property type="project" value="TreeGrafter"/>
</dbReference>
<sequence>MLKDPLPRSLDVRKAAARGVTVSGSLSLAEMPRFLALLASDSGRVQANVECGRDEENHSVIAVTVEAEVSVVCQRCLEPMTLPMACSNRLAVVWTDEQAKHLPRELDPLISEDDCRLWEMVEDELILALPAFNYHEDPNCNEILNALDEAPADEAEPDSKPNPFEVLAQLKPGKD</sequence>
<gene>
    <name evidence="7" type="ORF">GCM10007053_10960</name>
</gene>
<dbReference type="InterPro" id="IPR039255">
    <property type="entry name" value="YceD_bac"/>
</dbReference>
<evidence type="ECO:0000313" key="7">
    <source>
        <dbReference type="EMBL" id="GHD29824.1"/>
    </source>
</evidence>
<keyword evidence="4" id="KW-0690">Ribosome biogenesis</keyword>
<reference evidence="7" key="2">
    <citation type="submission" date="2020-09" db="EMBL/GenBank/DDBJ databases">
        <authorList>
            <person name="Sun Q."/>
            <person name="Kim S."/>
        </authorList>
    </citation>
    <scope>NUCLEOTIDE SEQUENCE</scope>
    <source>
        <strain evidence="7">KCTC 23430</strain>
    </source>
</reference>
<evidence type="ECO:0000256" key="2">
    <source>
        <dbReference type="ARBA" id="ARBA00010740"/>
    </source>
</evidence>
<dbReference type="Pfam" id="PF02620">
    <property type="entry name" value="YceD"/>
    <property type="match status" value="1"/>
</dbReference>
<evidence type="ECO:0000256" key="1">
    <source>
        <dbReference type="ARBA" id="ARBA00002868"/>
    </source>
</evidence>
<evidence type="ECO:0000256" key="4">
    <source>
        <dbReference type="ARBA" id="ARBA00022517"/>
    </source>
</evidence>
<comment type="similarity">
    <text evidence="2">Belongs to the DUF177 domain family.</text>
</comment>
<dbReference type="AlphaFoldDB" id="A0A918XFK4"/>
<dbReference type="InterPro" id="IPR003772">
    <property type="entry name" value="YceD"/>
</dbReference>